<organism evidence="3 4">
    <name type="scientific">Owenia fusiformis</name>
    <name type="common">Polychaete worm</name>
    <dbReference type="NCBI Taxonomy" id="6347"/>
    <lineage>
        <taxon>Eukaryota</taxon>
        <taxon>Metazoa</taxon>
        <taxon>Spiralia</taxon>
        <taxon>Lophotrochozoa</taxon>
        <taxon>Annelida</taxon>
        <taxon>Polychaeta</taxon>
        <taxon>Sedentaria</taxon>
        <taxon>Canalipalpata</taxon>
        <taxon>Sabellida</taxon>
        <taxon>Oweniida</taxon>
        <taxon>Oweniidae</taxon>
        <taxon>Owenia</taxon>
    </lineage>
</organism>
<accession>A0A8J1UKJ7</accession>
<comment type="caution">
    <text evidence="3">The sequence shown here is derived from an EMBL/GenBank/DDBJ whole genome shotgun (WGS) entry which is preliminary data.</text>
</comment>
<evidence type="ECO:0000256" key="2">
    <source>
        <dbReference type="SAM" id="MobiDB-lite"/>
    </source>
</evidence>
<feature type="region of interest" description="Disordered" evidence="2">
    <location>
        <begin position="306"/>
        <end position="340"/>
    </location>
</feature>
<evidence type="ECO:0000313" key="4">
    <source>
        <dbReference type="Proteomes" id="UP000749559"/>
    </source>
</evidence>
<feature type="compositionally biased region" description="Basic and acidic residues" evidence="2">
    <location>
        <begin position="540"/>
        <end position="549"/>
    </location>
</feature>
<protein>
    <submittedName>
        <fullName evidence="3">Uncharacterized protein</fullName>
    </submittedName>
</protein>
<feature type="region of interest" description="Disordered" evidence="2">
    <location>
        <begin position="514"/>
        <end position="567"/>
    </location>
</feature>
<feature type="compositionally biased region" description="Basic residues" evidence="2">
    <location>
        <begin position="785"/>
        <end position="796"/>
    </location>
</feature>
<feature type="compositionally biased region" description="Acidic residues" evidence="2">
    <location>
        <begin position="550"/>
        <end position="562"/>
    </location>
</feature>
<feature type="coiled-coil region" evidence="1">
    <location>
        <begin position="634"/>
        <end position="668"/>
    </location>
</feature>
<feature type="region of interest" description="Disordered" evidence="2">
    <location>
        <begin position="756"/>
        <end position="800"/>
    </location>
</feature>
<dbReference type="Proteomes" id="UP000749559">
    <property type="component" value="Unassembled WGS sequence"/>
</dbReference>
<proteinExistence type="predicted"/>
<dbReference type="OrthoDB" id="6137713at2759"/>
<feature type="compositionally biased region" description="Polar residues" evidence="2">
    <location>
        <begin position="392"/>
        <end position="410"/>
    </location>
</feature>
<sequence>MERQRDSNDQFGSNVPMQFCDEDEEIFIGDVNETEKARMDRFNNRRTLVFVPGFRRNRYTQVQVTSEEEYTDGTMDRDSLNSTASLATVDYTRDSLDTVHSSLEPVRDSIEPVRESIGPAKSPDSGMELDYDKLKLNGSLSDEHVVEANSSRDISEFTMVTALGDSQMYNTYYMNPQSNDNPKDLVTQGELNLRENHKNEQIEKINPKLKNERRISFENVVVPSIKPIVTKVSPQAMNQQPYHITELESMIPSLTLVENAAAVNREEDITGGAFSVYTPVKHTDAGKSETSLISAFDLESKATKQLFKDDTSPNEELSDASPVSEKIDKSPNRLSGASTISLYEPSSPEIYNDFPELFVDIPKRHSEASTIMSKESDVSDITRDSFTSQMSGMSSFVSQNSDSLTSQNPSSDEDLITRKLSLMSGVDYLKSDKESLISEASDYEDSLVQNSSASTVEETVIQRRISEMSNGFTGTGLDPPRSLRNLRSMDSCFSDASSVGTANKALSESQFSLGGLSDRVDTPTSIVSSYEGNETNTEFDLTKDTKSTDSSDETLDSENAEENADHENVVSVEPDVKLKAGKDIKAKAESGPIDDTNPSDEVRSMAAYSTEQPVTTQPQSSAPIFESQLDTLLAKLTSESLEKKKQRLEELREDKMRLQREIEEQEHKIYPRSPKPKAQRPVEGAPMVIPKVACTGIPALTLNDRELNAVTTLHTICNGQQIVKVMEKPQTPTIIRHCNAPKTTKAAVKSTLKKTENTTPGSKCIPKTRVKFNENTPPAGSPYRHSPRSATTKKSKPILQERSQKYTFPFSGQVPSPIVVTKPKRTHKLADLNTSVSQNSKKAPFK</sequence>
<feature type="region of interest" description="Disordered" evidence="2">
    <location>
        <begin position="392"/>
        <end position="412"/>
    </location>
</feature>
<feature type="compositionally biased region" description="Polar residues" evidence="2">
    <location>
        <begin position="522"/>
        <end position="539"/>
    </location>
</feature>
<dbReference type="EMBL" id="CAIIXF020000007">
    <property type="protein sequence ID" value="CAH1788295.1"/>
    <property type="molecule type" value="Genomic_DNA"/>
</dbReference>
<evidence type="ECO:0000256" key="1">
    <source>
        <dbReference type="SAM" id="Coils"/>
    </source>
</evidence>
<dbReference type="AlphaFoldDB" id="A0A8J1UKJ7"/>
<evidence type="ECO:0000313" key="3">
    <source>
        <dbReference type="EMBL" id="CAH1788295.1"/>
    </source>
</evidence>
<keyword evidence="1" id="KW-0175">Coiled coil</keyword>
<reference evidence="3" key="1">
    <citation type="submission" date="2022-03" db="EMBL/GenBank/DDBJ databases">
        <authorList>
            <person name="Martin C."/>
        </authorList>
    </citation>
    <scope>NUCLEOTIDE SEQUENCE</scope>
</reference>
<gene>
    <name evidence="3" type="ORF">OFUS_LOCUS13853</name>
</gene>
<keyword evidence="4" id="KW-1185">Reference proteome</keyword>
<name>A0A8J1UKJ7_OWEFU</name>